<dbReference type="Pfam" id="PF06248">
    <property type="entry name" value="Zw10_N"/>
    <property type="match status" value="1"/>
</dbReference>
<dbReference type="AlphaFoldDB" id="A0A8X8BXC8"/>
<keyword evidence="6" id="KW-0132">Cell division</keyword>
<feature type="non-terminal residue" evidence="15">
    <location>
        <position position="1"/>
    </location>
</feature>
<evidence type="ECO:0000256" key="9">
    <source>
        <dbReference type="ARBA" id="ARBA00023306"/>
    </source>
</evidence>
<keyword evidence="7" id="KW-0498">Mitosis</keyword>
<dbReference type="GO" id="GO:0051301">
    <property type="term" value="P:cell division"/>
    <property type="evidence" value="ECO:0007669"/>
    <property type="project" value="UniProtKB-KW"/>
</dbReference>
<evidence type="ECO:0000256" key="4">
    <source>
        <dbReference type="ARBA" id="ARBA00022454"/>
    </source>
</evidence>
<keyword evidence="4" id="KW-0158">Chromosome</keyword>
<feature type="domain" description="ZW10 C-terminal helical" evidence="14">
    <location>
        <begin position="469"/>
        <end position="575"/>
    </location>
</feature>
<dbReference type="Pfam" id="PF20666">
    <property type="entry name" value="ZW10_C"/>
    <property type="match status" value="1"/>
</dbReference>
<organism evidence="15 16">
    <name type="scientific">Polypterus senegalus</name>
    <name type="common">Senegal bichir</name>
    <dbReference type="NCBI Taxonomy" id="55291"/>
    <lineage>
        <taxon>Eukaryota</taxon>
        <taxon>Metazoa</taxon>
        <taxon>Chordata</taxon>
        <taxon>Craniata</taxon>
        <taxon>Vertebrata</taxon>
        <taxon>Euteleostomi</taxon>
        <taxon>Actinopterygii</taxon>
        <taxon>Polypteriformes</taxon>
        <taxon>Polypteridae</taxon>
        <taxon>Polypterus</taxon>
    </lineage>
</organism>
<evidence type="ECO:0000259" key="11">
    <source>
        <dbReference type="Pfam" id="PF06248"/>
    </source>
</evidence>
<evidence type="ECO:0000256" key="5">
    <source>
        <dbReference type="ARBA" id="ARBA00022490"/>
    </source>
</evidence>
<evidence type="ECO:0000256" key="10">
    <source>
        <dbReference type="ARBA" id="ARBA00023328"/>
    </source>
</evidence>
<dbReference type="InterPro" id="IPR048344">
    <property type="entry name" value="Zw10_middle"/>
</dbReference>
<feature type="domain" description="Centromere/kinetochore protein zw10 middle" evidence="12">
    <location>
        <begin position="161"/>
        <end position="260"/>
    </location>
</feature>
<keyword evidence="8" id="KW-0995">Kinetochore</keyword>
<dbReference type="GO" id="GO:0006888">
    <property type="term" value="P:endoplasmic reticulum to Golgi vesicle-mediated transport"/>
    <property type="evidence" value="ECO:0007669"/>
    <property type="project" value="TreeGrafter"/>
</dbReference>
<dbReference type="InterPro" id="IPR046362">
    <property type="entry name" value="Zw10/DSL1_C_sf"/>
</dbReference>
<dbReference type="InterPro" id="IPR055148">
    <property type="entry name" value="ZW10_C_2"/>
</dbReference>
<dbReference type="InterPro" id="IPR009361">
    <property type="entry name" value="Zw10_N"/>
</dbReference>
<protein>
    <submittedName>
        <fullName evidence="15">ZW10 protein</fullName>
    </submittedName>
</protein>
<name>A0A8X8BXC8_POLSE</name>
<evidence type="ECO:0000256" key="6">
    <source>
        <dbReference type="ARBA" id="ARBA00022618"/>
    </source>
</evidence>
<feature type="non-terminal residue" evidence="15">
    <location>
        <position position="701"/>
    </location>
</feature>
<comment type="subcellular location">
    <subcellularLocation>
        <location evidence="2">Chromosome</location>
        <location evidence="2">Centromere</location>
        <location evidence="2">Kinetochore</location>
    </subcellularLocation>
    <subcellularLocation>
        <location evidence="1">Cytoplasm</location>
    </subcellularLocation>
</comment>
<evidence type="ECO:0000259" key="13">
    <source>
        <dbReference type="Pfam" id="PF20666"/>
    </source>
</evidence>
<evidence type="ECO:0000256" key="1">
    <source>
        <dbReference type="ARBA" id="ARBA00004496"/>
    </source>
</evidence>
<evidence type="ECO:0000259" key="12">
    <source>
        <dbReference type="Pfam" id="PF20665"/>
    </source>
</evidence>
<evidence type="ECO:0000256" key="3">
    <source>
        <dbReference type="ARBA" id="ARBA00006245"/>
    </source>
</evidence>
<reference evidence="15 16" key="1">
    <citation type="journal article" date="2021" name="Cell">
        <title>Tracing the genetic footprints of vertebrate landing in non-teleost ray-finned fishes.</title>
        <authorList>
            <person name="Bi X."/>
            <person name="Wang K."/>
            <person name="Yang L."/>
            <person name="Pan H."/>
            <person name="Jiang H."/>
            <person name="Wei Q."/>
            <person name="Fang M."/>
            <person name="Yu H."/>
            <person name="Zhu C."/>
            <person name="Cai Y."/>
            <person name="He Y."/>
            <person name="Gan X."/>
            <person name="Zeng H."/>
            <person name="Yu D."/>
            <person name="Zhu Y."/>
            <person name="Jiang H."/>
            <person name="Qiu Q."/>
            <person name="Yang H."/>
            <person name="Zhang Y.E."/>
            <person name="Wang W."/>
            <person name="Zhu M."/>
            <person name="He S."/>
            <person name="Zhang G."/>
        </authorList>
    </citation>
    <scope>NUCLEOTIDE SEQUENCE [LARGE SCALE GENOMIC DNA]</scope>
    <source>
        <strain evidence="15">Bchr_013</strain>
    </source>
</reference>
<keyword evidence="10" id="KW-0137">Centromere</keyword>
<evidence type="ECO:0000256" key="2">
    <source>
        <dbReference type="ARBA" id="ARBA00004629"/>
    </source>
</evidence>
<dbReference type="GO" id="GO:0007094">
    <property type="term" value="P:mitotic spindle assembly checkpoint signaling"/>
    <property type="evidence" value="ECO:0007669"/>
    <property type="project" value="TreeGrafter"/>
</dbReference>
<sequence>MASFVTEVLANSGKLEKEDLSSKISRLSRRVEEIKCEVCDMISKKYDEFLPSMQNSEDLMNQVNSISNDIDNLRTHIENEVQKDLHVAVTEFADLKQQLEKNTMVLSVLRVLQEFDTAIEDYNKSLLEKKYSLAAHNLQRAQTELNTLNARKGYIPLKHLSETNKSLTITLAEVLGELIWEEMCDCIIKECLVHSIPANSNQLEQYEEVIKDTEEFENNLKEMHFLKDCTTDLLKYARNVNSHFANKKCQDVIVAARNLMTSDIHNTVKLSPESKVTPPKLPVPKDKMNVEKVAKVSPKEIMNLENEHQLNAHTFSMPVCRISESVQKLMELAYQTLSEAANSTSHCAIQLFYTVRNIFQLFYDVVPTYHKENLQKLPQLAAIHHNNCMFIAHNLLTLGHQFKYRLPKPLCEGAATFVDLVPGFRRLGTECFLAQMRAQKAELLERLSTARNFSNLDDEDAYLAASKAVKQDISSEDGDILYSLCKTIVEEGPQVFTPLPDKNKKYQEEVPVYVQKWMAFKELMIVLQASLQEIVDRWADGKGPLAAEFSSSEVKSLIRALFQNTDRRAAALAKIKLLEIRWTSHYEVTRCTVDNQEQILSILSEMTEDDDAAVDLCTEASGLLCQIKRHHFFEIGKFLVRVLGVLKPANAILQSQSVDLCSASEVVSAALDSLKNIREDDCWECHLLLRMSHIQQREGEQ</sequence>
<accession>A0A8X8BXC8</accession>
<comment type="similarity">
    <text evidence="3">Belongs to the ZW10 family.</text>
</comment>
<dbReference type="GO" id="GO:0005737">
    <property type="term" value="C:cytoplasm"/>
    <property type="evidence" value="ECO:0007669"/>
    <property type="project" value="UniProtKB-SubCell"/>
</dbReference>
<dbReference type="GO" id="GO:1990423">
    <property type="term" value="C:RZZ complex"/>
    <property type="evidence" value="ECO:0007669"/>
    <property type="project" value="TreeGrafter"/>
</dbReference>
<evidence type="ECO:0000259" key="14">
    <source>
        <dbReference type="Pfam" id="PF22766"/>
    </source>
</evidence>
<feature type="domain" description="Centromere/kinetochore protein zw10 N-terminal" evidence="11">
    <location>
        <begin position="27"/>
        <end position="119"/>
    </location>
</feature>
<keyword evidence="5" id="KW-0963">Cytoplasm</keyword>
<dbReference type="Proteomes" id="UP000886611">
    <property type="component" value="Unassembled WGS sequence"/>
</dbReference>
<dbReference type="PANTHER" id="PTHR12205:SF0">
    <property type="entry name" value="CENTROMERE_KINETOCHORE PROTEIN ZW10 HOMOLOG"/>
    <property type="match status" value="1"/>
</dbReference>
<dbReference type="GO" id="GO:0005634">
    <property type="term" value="C:nucleus"/>
    <property type="evidence" value="ECO:0007669"/>
    <property type="project" value="InterPro"/>
</dbReference>
<keyword evidence="9" id="KW-0131">Cell cycle</keyword>
<evidence type="ECO:0000313" key="15">
    <source>
        <dbReference type="EMBL" id="KAG2469632.1"/>
    </source>
</evidence>
<dbReference type="Gene3D" id="1.10.357.150">
    <property type="match status" value="1"/>
</dbReference>
<dbReference type="EMBL" id="JAATIS010000147">
    <property type="protein sequence ID" value="KAG2469632.1"/>
    <property type="molecule type" value="Genomic_DNA"/>
</dbReference>
<evidence type="ECO:0000256" key="7">
    <source>
        <dbReference type="ARBA" id="ARBA00022776"/>
    </source>
</evidence>
<proteinExistence type="inferred from homology"/>
<comment type="caution">
    <text evidence="15">The sequence shown here is derived from an EMBL/GenBank/DDBJ whole genome shotgun (WGS) entry which is preliminary data.</text>
</comment>
<dbReference type="PANTHER" id="PTHR12205">
    <property type="entry name" value="CENTROMERE/KINETOCHORE PROTEIN ZW10"/>
    <property type="match status" value="1"/>
</dbReference>
<feature type="domain" description="Centromere/kinetochore protein zw10 C-terminal" evidence="13">
    <location>
        <begin position="315"/>
        <end position="445"/>
    </location>
</feature>
<keyword evidence="16" id="KW-1185">Reference proteome</keyword>
<dbReference type="InterPro" id="IPR048343">
    <property type="entry name" value="ZW10_C"/>
</dbReference>
<dbReference type="Pfam" id="PF22766">
    <property type="entry name" value="ZW10_C2"/>
    <property type="match status" value="1"/>
</dbReference>
<gene>
    <name evidence="15" type="primary">Zw10</name>
    <name evidence="15" type="ORF">GTO96_0023082</name>
</gene>
<dbReference type="Pfam" id="PF20665">
    <property type="entry name" value="Zw10_middle"/>
    <property type="match status" value="1"/>
</dbReference>
<evidence type="ECO:0000313" key="16">
    <source>
        <dbReference type="Proteomes" id="UP000886611"/>
    </source>
</evidence>
<evidence type="ECO:0000256" key="8">
    <source>
        <dbReference type="ARBA" id="ARBA00022838"/>
    </source>
</evidence>